<organism evidence="1 2">
    <name type="scientific">Rhizobium mesosinicum</name>
    <dbReference type="NCBI Taxonomy" id="335017"/>
    <lineage>
        <taxon>Bacteria</taxon>
        <taxon>Pseudomonadati</taxon>
        <taxon>Pseudomonadota</taxon>
        <taxon>Alphaproteobacteria</taxon>
        <taxon>Hyphomicrobiales</taxon>
        <taxon>Rhizobiaceae</taxon>
        <taxon>Rhizobium/Agrobacterium group</taxon>
        <taxon>Rhizobium</taxon>
    </lineage>
</organism>
<dbReference type="Gene3D" id="6.10.250.730">
    <property type="match status" value="1"/>
</dbReference>
<sequence length="84" mass="9111">MPNWTIPLHIRLPGQEIPITVRGTGHAAVLLAERWPVTHGLAFEHALACFAAVSEGQLLPDKAREAFIEAADDAGVRWSSDDKA</sequence>
<dbReference type="Proteomes" id="UP000717752">
    <property type="component" value="Unassembled WGS sequence"/>
</dbReference>
<dbReference type="Pfam" id="PF06169">
    <property type="entry name" value="DUF982"/>
    <property type="match status" value="1"/>
</dbReference>
<gene>
    <name evidence="1" type="ORF">JNB85_27415</name>
</gene>
<proteinExistence type="predicted"/>
<accession>A0ABS7H1X7</accession>
<name>A0ABS7H1X7_9HYPH</name>
<dbReference type="RefSeq" id="WP_220337566.1">
    <property type="nucleotide sequence ID" value="NZ_JAEUAK010000015.1"/>
</dbReference>
<evidence type="ECO:0000313" key="1">
    <source>
        <dbReference type="EMBL" id="MBW9056145.1"/>
    </source>
</evidence>
<dbReference type="EMBL" id="JAEUAK010000015">
    <property type="protein sequence ID" value="MBW9056145.1"/>
    <property type="molecule type" value="Genomic_DNA"/>
</dbReference>
<dbReference type="InterPro" id="IPR010385">
    <property type="entry name" value="DUF982"/>
</dbReference>
<protein>
    <submittedName>
        <fullName evidence="1">DUF982 domain-containing protein</fullName>
    </submittedName>
</protein>
<comment type="caution">
    <text evidence="1">The sequence shown here is derived from an EMBL/GenBank/DDBJ whole genome shotgun (WGS) entry which is preliminary data.</text>
</comment>
<keyword evidence="2" id="KW-1185">Reference proteome</keyword>
<evidence type="ECO:0000313" key="2">
    <source>
        <dbReference type="Proteomes" id="UP000717752"/>
    </source>
</evidence>
<reference evidence="1 2" key="1">
    <citation type="journal article" date="2021" name="MBio">
        <title>Poor Competitiveness of Bradyrhizobium in Pigeon Pea Root Colonization in Indian Soils.</title>
        <authorList>
            <person name="Chalasani D."/>
            <person name="Basu A."/>
            <person name="Pullabhotla S.V.S.R.N."/>
            <person name="Jorrin B."/>
            <person name="Neal A.L."/>
            <person name="Poole P.S."/>
            <person name="Podile A.R."/>
            <person name="Tkacz A."/>
        </authorList>
    </citation>
    <scope>NUCLEOTIDE SEQUENCE [LARGE SCALE GENOMIC DNA]</scope>
    <source>
        <strain evidence="1 2">HU56</strain>
    </source>
</reference>